<accession>A0A133XK13</accession>
<organism evidence="19 20">
    <name type="scientific">Dechloromonas denitrificans</name>
    <dbReference type="NCBI Taxonomy" id="281362"/>
    <lineage>
        <taxon>Bacteria</taxon>
        <taxon>Pseudomonadati</taxon>
        <taxon>Pseudomonadota</taxon>
        <taxon>Betaproteobacteria</taxon>
        <taxon>Rhodocyclales</taxon>
        <taxon>Azonexaceae</taxon>
        <taxon>Dechloromonas</taxon>
    </lineage>
</organism>
<keyword evidence="20" id="KW-1185">Reference proteome</keyword>
<evidence type="ECO:0000256" key="8">
    <source>
        <dbReference type="ARBA" id="ARBA00023004"/>
    </source>
</evidence>
<feature type="signal peptide" evidence="16">
    <location>
        <begin position="1"/>
        <end position="24"/>
    </location>
</feature>
<keyword evidence="8" id="KW-0408">Iron</keyword>
<dbReference type="PANTHER" id="PTHR32552:SF74">
    <property type="entry name" value="HYDROXAMATE SIDEROPHORE RECEPTOR FHUE"/>
    <property type="match status" value="1"/>
</dbReference>
<keyword evidence="7 16" id="KW-0732">Signal</keyword>
<gene>
    <name evidence="19" type="ORF">AT959_11035</name>
</gene>
<dbReference type="CDD" id="cd01347">
    <property type="entry name" value="ligand_gated_channel"/>
    <property type="match status" value="1"/>
</dbReference>
<evidence type="ECO:0000259" key="18">
    <source>
        <dbReference type="Pfam" id="PF07715"/>
    </source>
</evidence>
<feature type="chain" id="PRO_5007459478" evidence="16">
    <location>
        <begin position="25"/>
        <end position="706"/>
    </location>
</feature>
<dbReference type="InterPro" id="IPR039426">
    <property type="entry name" value="TonB-dep_rcpt-like"/>
</dbReference>
<evidence type="ECO:0000256" key="12">
    <source>
        <dbReference type="ARBA" id="ARBA00023170"/>
    </source>
</evidence>
<dbReference type="Gene3D" id="2.40.170.20">
    <property type="entry name" value="TonB-dependent receptor, beta-barrel domain"/>
    <property type="match status" value="1"/>
</dbReference>
<comment type="subcellular location">
    <subcellularLocation>
        <location evidence="1 14">Cell outer membrane</location>
        <topology evidence="1 14">Multi-pass membrane protein</topology>
    </subcellularLocation>
</comment>
<dbReference type="InterPro" id="IPR000531">
    <property type="entry name" value="Beta-barrel_TonB"/>
</dbReference>
<dbReference type="PROSITE" id="PS52016">
    <property type="entry name" value="TONB_DEPENDENT_REC_3"/>
    <property type="match status" value="1"/>
</dbReference>
<evidence type="ECO:0000313" key="20">
    <source>
        <dbReference type="Proteomes" id="UP000070186"/>
    </source>
</evidence>
<keyword evidence="11 14" id="KW-0472">Membrane</keyword>
<evidence type="ECO:0000256" key="16">
    <source>
        <dbReference type="SAM" id="SignalP"/>
    </source>
</evidence>
<feature type="domain" description="TonB-dependent receptor-like beta-barrel" evidence="17">
    <location>
        <begin position="269"/>
        <end position="676"/>
    </location>
</feature>
<evidence type="ECO:0000256" key="3">
    <source>
        <dbReference type="ARBA" id="ARBA00022448"/>
    </source>
</evidence>
<evidence type="ECO:0000256" key="1">
    <source>
        <dbReference type="ARBA" id="ARBA00004571"/>
    </source>
</evidence>
<evidence type="ECO:0000256" key="11">
    <source>
        <dbReference type="ARBA" id="ARBA00023136"/>
    </source>
</evidence>
<dbReference type="Proteomes" id="UP000070186">
    <property type="component" value="Unassembled WGS sequence"/>
</dbReference>
<dbReference type="Pfam" id="PF00593">
    <property type="entry name" value="TonB_dep_Rec_b-barrel"/>
    <property type="match status" value="1"/>
</dbReference>
<dbReference type="InterPro" id="IPR010105">
    <property type="entry name" value="TonB_sidphr_rcpt"/>
</dbReference>
<comment type="similarity">
    <text evidence="2 14 15">Belongs to the TonB-dependent receptor family.</text>
</comment>
<dbReference type="GO" id="GO:0009279">
    <property type="term" value="C:cell outer membrane"/>
    <property type="evidence" value="ECO:0007669"/>
    <property type="project" value="UniProtKB-SubCell"/>
</dbReference>
<evidence type="ECO:0000256" key="13">
    <source>
        <dbReference type="ARBA" id="ARBA00023237"/>
    </source>
</evidence>
<keyword evidence="5" id="KW-0410">Iron transport</keyword>
<proteinExistence type="inferred from homology"/>
<evidence type="ECO:0000256" key="15">
    <source>
        <dbReference type="RuleBase" id="RU003357"/>
    </source>
</evidence>
<keyword evidence="4 14" id="KW-1134">Transmembrane beta strand</keyword>
<dbReference type="InterPro" id="IPR036942">
    <property type="entry name" value="Beta-barrel_TonB_sf"/>
</dbReference>
<dbReference type="NCBIfam" id="TIGR01783">
    <property type="entry name" value="TonB-siderophor"/>
    <property type="match status" value="1"/>
</dbReference>
<evidence type="ECO:0000256" key="4">
    <source>
        <dbReference type="ARBA" id="ARBA00022452"/>
    </source>
</evidence>
<protein>
    <submittedName>
        <fullName evidence="19">TonB-dependent receptor</fullName>
    </submittedName>
</protein>
<evidence type="ECO:0000313" key="19">
    <source>
        <dbReference type="EMBL" id="KXB31273.1"/>
    </source>
</evidence>
<keyword evidence="13 14" id="KW-0998">Cell outer membrane</keyword>
<comment type="caution">
    <text evidence="19">The sequence shown here is derived from an EMBL/GenBank/DDBJ whole genome shotgun (WGS) entry which is preliminary data.</text>
</comment>
<dbReference type="GO" id="GO:0015344">
    <property type="term" value="F:siderophore uptake transmembrane transporter activity"/>
    <property type="evidence" value="ECO:0007669"/>
    <property type="project" value="TreeGrafter"/>
</dbReference>
<dbReference type="GO" id="GO:0015891">
    <property type="term" value="P:siderophore transport"/>
    <property type="evidence" value="ECO:0007669"/>
    <property type="project" value="InterPro"/>
</dbReference>
<reference evidence="19 20" key="1">
    <citation type="submission" date="2015-12" db="EMBL/GenBank/DDBJ databases">
        <title>Nitrous oxide reduction kinetics distinguish bacteria harboring typical versus atypical NosZ.</title>
        <authorList>
            <person name="Yoon S."/>
            <person name="Nissen S."/>
            <person name="Park D."/>
            <person name="Sanford R.A."/>
            <person name="Loeffler F.E."/>
        </authorList>
    </citation>
    <scope>NUCLEOTIDE SEQUENCE [LARGE SCALE GENOMIC DNA]</scope>
    <source>
        <strain evidence="19 20">ATCC BAA-841</strain>
    </source>
</reference>
<dbReference type="Pfam" id="PF07715">
    <property type="entry name" value="Plug"/>
    <property type="match status" value="1"/>
</dbReference>
<evidence type="ECO:0000256" key="9">
    <source>
        <dbReference type="ARBA" id="ARBA00023065"/>
    </source>
</evidence>
<evidence type="ECO:0000256" key="10">
    <source>
        <dbReference type="ARBA" id="ARBA00023077"/>
    </source>
</evidence>
<feature type="domain" description="TonB-dependent receptor plug" evidence="18">
    <location>
        <begin position="71"/>
        <end position="164"/>
    </location>
</feature>
<keyword evidence="10 15" id="KW-0798">TonB box</keyword>
<dbReference type="PANTHER" id="PTHR32552">
    <property type="entry name" value="FERRICHROME IRON RECEPTOR-RELATED"/>
    <property type="match status" value="1"/>
</dbReference>
<keyword evidence="3 14" id="KW-0813">Transport</keyword>
<dbReference type="InterPro" id="IPR037066">
    <property type="entry name" value="Plug_dom_sf"/>
</dbReference>
<dbReference type="STRING" id="281362.AT959_11035"/>
<dbReference type="FunFam" id="2.170.130.10:FF:000010">
    <property type="entry name" value="Ferripyoverdine receptor"/>
    <property type="match status" value="1"/>
</dbReference>
<evidence type="ECO:0000256" key="14">
    <source>
        <dbReference type="PROSITE-ProRule" id="PRU01360"/>
    </source>
</evidence>
<keyword evidence="6 14" id="KW-0812">Transmembrane</keyword>
<keyword evidence="9" id="KW-0406">Ion transport</keyword>
<dbReference type="Gene3D" id="2.170.130.10">
    <property type="entry name" value="TonB-dependent receptor, plug domain"/>
    <property type="match status" value="1"/>
</dbReference>
<dbReference type="GO" id="GO:0038023">
    <property type="term" value="F:signaling receptor activity"/>
    <property type="evidence" value="ECO:0007669"/>
    <property type="project" value="InterPro"/>
</dbReference>
<dbReference type="EMBL" id="LODL01000019">
    <property type="protein sequence ID" value="KXB31273.1"/>
    <property type="molecule type" value="Genomic_DNA"/>
</dbReference>
<evidence type="ECO:0000256" key="2">
    <source>
        <dbReference type="ARBA" id="ARBA00009810"/>
    </source>
</evidence>
<dbReference type="AlphaFoldDB" id="A0A133XK13"/>
<sequence>MPTAFRRRPLVLVIAALCAAPCLAAETPATEEQSLAAVTVTGNAEYAPSTEKTGLYTTRKSASATGLSLSLRETPQTVSVVTRTQMDDFRLTSVNDVLAATSGVTVEKVETDRTYYTARGFDITNFQTDGIGQPFAHGNVNGDIDTAIYDRVDAVYGANGLISATGFPSATINFIRKRPTADFAASAGLTAGSWDKYRLDGDVSGKLIDSGHVRGRLVVARQEADSYLDRYGHDKSVFYGVVEADLGESTLLTVGHNQQRNKAQSPLWGALPMLYSNGQPTNYDRSTSTSTDWAYWNTTTKSSFAELSHQFNEDWSAKAVLTRTDYTHESTLMYVYGTPSQSTGLGLYSYPSQYAMDNRQTQADLAATGKFALFGRKHELTFGANWSKSVLDDVSYYGRGIGTALPALENWTGNYAMPAFDASTDGSHFTYRQQSAYAAARINLSDELKLITGARATKAESEGTAYGVNRQSEASDLTPYAGLIYDLTRHLSLYGSTTEIFTPQYQTDATGNALQPVEGRSHEVGLKGEFFDKKLNASLALFKSEQRNLAESAGYIGAKAYYKGLDAKSKGFQIDLSGQLTPRLQASLGYTQISIHDDAGQDVRSYAPRRLLRASTTYRVPGVEQLKVGANLSWQSDTYRDTSYGEIRQSAYTLVNLMARYDIDQQWSVSANLNNVSDEKYIASLYWDQAYYAAPRNASVALNWKY</sequence>
<dbReference type="SUPFAM" id="SSF56935">
    <property type="entry name" value="Porins"/>
    <property type="match status" value="1"/>
</dbReference>
<evidence type="ECO:0000256" key="6">
    <source>
        <dbReference type="ARBA" id="ARBA00022692"/>
    </source>
</evidence>
<keyword evidence="12 19" id="KW-0675">Receptor</keyword>
<name>A0A133XK13_9RHOO</name>
<dbReference type="InterPro" id="IPR012910">
    <property type="entry name" value="Plug_dom"/>
</dbReference>
<evidence type="ECO:0000259" key="17">
    <source>
        <dbReference type="Pfam" id="PF00593"/>
    </source>
</evidence>
<evidence type="ECO:0000256" key="7">
    <source>
        <dbReference type="ARBA" id="ARBA00022729"/>
    </source>
</evidence>
<evidence type="ECO:0000256" key="5">
    <source>
        <dbReference type="ARBA" id="ARBA00022496"/>
    </source>
</evidence>